<comment type="similarity">
    <text evidence="2">Belongs to the class-II aminoacyl-tRNA synthetase family. Type 2 subfamily.</text>
</comment>
<dbReference type="PANTHER" id="PTHR43450:SF1">
    <property type="entry name" value="ASPARTATE--TRNA LIGASE, CYTOPLASMIC"/>
    <property type="match status" value="1"/>
</dbReference>
<dbReference type="PRINTS" id="PR01042">
    <property type="entry name" value="TRNASYNTHASP"/>
</dbReference>
<keyword evidence="9" id="KW-0648">Protein biosynthesis</keyword>
<keyword evidence="7" id="KW-0547">Nucleotide-binding</keyword>
<dbReference type="OMA" id="WVHEIRD"/>
<evidence type="ECO:0000256" key="6">
    <source>
        <dbReference type="ARBA" id="ARBA00022598"/>
    </source>
</evidence>
<evidence type="ECO:0000256" key="3">
    <source>
        <dbReference type="ARBA" id="ARBA00012841"/>
    </source>
</evidence>
<dbReference type="NCBIfam" id="NF003483">
    <property type="entry name" value="PRK05159.1"/>
    <property type="match status" value="1"/>
</dbReference>
<evidence type="ECO:0000313" key="16">
    <source>
        <dbReference type="EMBL" id="EPX70877.1"/>
    </source>
</evidence>
<keyword evidence="10" id="KW-0030">Aminoacyl-tRNA synthetase</keyword>
<feature type="domain" description="Aminoacyl-transfer RNA synthetases class-II family profile" evidence="15">
    <location>
        <begin position="269"/>
        <end position="596"/>
    </location>
</feature>
<dbReference type="Proteomes" id="UP000016088">
    <property type="component" value="Unassembled WGS sequence"/>
</dbReference>
<dbReference type="GeneID" id="25033045"/>
<dbReference type="InterPro" id="IPR002312">
    <property type="entry name" value="Asp/Asn-tRNA-synth_IIb"/>
</dbReference>
<dbReference type="SUPFAM" id="SSF55681">
    <property type="entry name" value="Class II aaRS and biotin synthetases"/>
    <property type="match status" value="1"/>
</dbReference>
<dbReference type="PANTHER" id="PTHR43450">
    <property type="entry name" value="ASPARTYL-TRNA SYNTHETASE"/>
    <property type="match status" value="1"/>
</dbReference>
<evidence type="ECO:0000256" key="5">
    <source>
        <dbReference type="ARBA" id="ARBA00022490"/>
    </source>
</evidence>
<feature type="coiled-coil region" evidence="13">
    <location>
        <begin position="216"/>
        <end position="243"/>
    </location>
</feature>
<dbReference type="GO" id="GO:1990825">
    <property type="term" value="F:sequence-specific mRNA binding"/>
    <property type="evidence" value="ECO:0007669"/>
    <property type="project" value="EnsemblFungi"/>
</dbReference>
<evidence type="ECO:0000313" key="17">
    <source>
        <dbReference type="Proteomes" id="UP000016088"/>
    </source>
</evidence>
<dbReference type="FunFam" id="2.40.50.140:FF:000132">
    <property type="entry name" value="Aspartyl-tRNA synthetase, cytoplasmic"/>
    <property type="match status" value="1"/>
</dbReference>
<dbReference type="GO" id="GO:0017101">
    <property type="term" value="C:aminoacyl-tRNA synthetase multienzyme complex"/>
    <property type="evidence" value="ECO:0007669"/>
    <property type="project" value="TreeGrafter"/>
</dbReference>
<dbReference type="GO" id="GO:0004815">
    <property type="term" value="F:aspartate-tRNA ligase activity"/>
    <property type="evidence" value="ECO:0007669"/>
    <property type="project" value="UniProtKB-EC"/>
</dbReference>
<dbReference type="EMBL" id="KE503208">
    <property type="protein sequence ID" value="EPX70877.1"/>
    <property type="molecule type" value="Genomic_DNA"/>
</dbReference>
<keyword evidence="6 16" id="KW-0436">Ligase</keyword>
<evidence type="ECO:0000256" key="2">
    <source>
        <dbReference type="ARBA" id="ARBA00005312"/>
    </source>
</evidence>
<evidence type="ECO:0000256" key="7">
    <source>
        <dbReference type="ARBA" id="ARBA00022741"/>
    </source>
</evidence>
<evidence type="ECO:0000256" key="13">
    <source>
        <dbReference type="SAM" id="Coils"/>
    </source>
</evidence>
<keyword evidence="13" id="KW-0175">Coiled coil</keyword>
<dbReference type="GO" id="GO:0005634">
    <property type="term" value="C:nucleus"/>
    <property type="evidence" value="ECO:0007669"/>
    <property type="project" value="EnsemblFungi"/>
</dbReference>
<feature type="compositionally biased region" description="Basic and acidic residues" evidence="14">
    <location>
        <begin position="53"/>
        <end position="81"/>
    </location>
</feature>
<gene>
    <name evidence="16" type="ORF">SOCG_04081</name>
</gene>
<protein>
    <recommendedName>
        <fullName evidence="4">Aspartate--tRNA ligase, cytoplasmic</fullName>
        <ecNumber evidence="3">6.1.1.12</ecNumber>
    </recommendedName>
    <alternativeName>
        <fullName evidence="11">Aspartyl-tRNA synthetase</fullName>
    </alternativeName>
</protein>
<keyword evidence="5" id="KW-0963">Cytoplasm</keyword>
<evidence type="ECO:0000256" key="9">
    <source>
        <dbReference type="ARBA" id="ARBA00022917"/>
    </source>
</evidence>
<keyword evidence="17" id="KW-1185">Reference proteome</keyword>
<evidence type="ECO:0000256" key="14">
    <source>
        <dbReference type="SAM" id="MobiDB-lite"/>
    </source>
</evidence>
<dbReference type="HOGENOM" id="CLU_004553_2_1_1"/>
<evidence type="ECO:0000256" key="11">
    <source>
        <dbReference type="ARBA" id="ARBA00033155"/>
    </source>
</evidence>
<accession>S9PSA8</accession>
<dbReference type="GO" id="GO:0006422">
    <property type="term" value="P:aspartyl-tRNA aminoacylation"/>
    <property type="evidence" value="ECO:0007669"/>
    <property type="project" value="EnsemblFungi"/>
</dbReference>
<evidence type="ECO:0000256" key="1">
    <source>
        <dbReference type="ARBA" id="ARBA00004496"/>
    </source>
</evidence>
<dbReference type="GO" id="GO:0005524">
    <property type="term" value="F:ATP binding"/>
    <property type="evidence" value="ECO:0007669"/>
    <property type="project" value="UniProtKB-KW"/>
</dbReference>
<dbReference type="Gene3D" id="3.30.930.10">
    <property type="entry name" value="Bira Bifunctional Protein, Domain 2"/>
    <property type="match status" value="1"/>
</dbReference>
<sequence>MNTESCLFPNTRSHFIYEMEKQVQDLALEEKKEVAKEVILGEDGQPLSKKALKKLEKEREKEQKRIEREAREAEEKSKREASEVDYSEGRYGVLPLNRSTTRENRVYTDIKDISAAKDGQKVLIRARVFTSRLQGNKMCFFSLRQQYNTIQALVVVDKDTISKPMVKWCGSIGLESIVAVEGTVQKSPEVIKSATVQDAEIHVSNVYVVSPVKKHLPFLVEDADRSEEQIRESEENAKEGDSKFVRVLLDTRLDNRVLDLRTPTNQAIFDIQSGICDAFREHLLANSFNEIHTPKMTGASSEGGANVFKISYFKGAGYLSQSPQLYKQMLISADRERVFEVGPVFRAEESNTYRHMTEFTGLDLEMAFYEHYHEVVEFLENLFLHIFKTLKEKYSRQIALVRNVYSSEDFVLPVGSERVRFHFKEAVQLLREAGYRKQLTPGQEPPKDEEFRYCEDPEFDDFSTPEERVLGTIVREKYNTDFYVIDKYPSSVRPFYTMPDPEDPRYSNSYDFFMKGQEIMSGAQRIHDPELLTERMRALGIVPDVGLQSYIDSFALGCPPHAGGGIGLERVLMFFLNLPNIRLASAFPRDPKRLLP</sequence>
<dbReference type="InterPro" id="IPR004364">
    <property type="entry name" value="Aa-tRNA-synt_II"/>
</dbReference>
<keyword evidence="8" id="KW-0067">ATP-binding</keyword>
<dbReference type="InterPro" id="IPR004365">
    <property type="entry name" value="NA-bd_OB_tRNA"/>
</dbReference>
<dbReference type="SUPFAM" id="SSF50249">
    <property type="entry name" value="Nucleic acid-binding proteins"/>
    <property type="match status" value="1"/>
</dbReference>
<dbReference type="CDD" id="cd04320">
    <property type="entry name" value="AspRS_cyto_N"/>
    <property type="match status" value="1"/>
</dbReference>
<dbReference type="Pfam" id="PF00152">
    <property type="entry name" value="tRNA-synt_2"/>
    <property type="match status" value="1"/>
</dbReference>
<proteinExistence type="inferred from homology"/>
<dbReference type="VEuPathDB" id="FungiDB:SOCG_04081"/>
<dbReference type="RefSeq" id="XP_013020377.1">
    <property type="nucleotide sequence ID" value="XM_013164923.1"/>
</dbReference>
<dbReference type="GO" id="GO:0005829">
    <property type="term" value="C:cytosol"/>
    <property type="evidence" value="ECO:0007669"/>
    <property type="project" value="TreeGrafter"/>
</dbReference>
<dbReference type="CDD" id="cd00776">
    <property type="entry name" value="AsxRS_core"/>
    <property type="match status" value="1"/>
</dbReference>
<dbReference type="InterPro" id="IPR045864">
    <property type="entry name" value="aa-tRNA-synth_II/BPL/LPL"/>
</dbReference>
<comment type="subcellular location">
    <subcellularLocation>
        <location evidence="1">Cytoplasm</location>
    </subcellularLocation>
</comment>
<evidence type="ECO:0000256" key="4">
    <source>
        <dbReference type="ARBA" id="ARBA00018853"/>
    </source>
</evidence>
<evidence type="ECO:0000259" key="15">
    <source>
        <dbReference type="PROSITE" id="PS50862"/>
    </source>
</evidence>
<dbReference type="Gene3D" id="2.40.50.140">
    <property type="entry name" value="Nucleic acid-binding proteins"/>
    <property type="match status" value="1"/>
</dbReference>
<name>S9PSA8_SCHOY</name>
<organism evidence="16 17">
    <name type="scientific">Schizosaccharomyces octosporus (strain yFS286)</name>
    <name type="common">Fission yeast</name>
    <name type="synonym">Octosporomyces octosporus</name>
    <dbReference type="NCBI Taxonomy" id="483514"/>
    <lineage>
        <taxon>Eukaryota</taxon>
        <taxon>Fungi</taxon>
        <taxon>Dikarya</taxon>
        <taxon>Ascomycota</taxon>
        <taxon>Taphrinomycotina</taxon>
        <taxon>Schizosaccharomycetes</taxon>
        <taxon>Schizosaccharomycetales</taxon>
        <taxon>Schizosaccharomycetaceae</taxon>
        <taxon>Schizosaccharomyces</taxon>
    </lineage>
</organism>
<dbReference type="AlphaFoldDB" id="S9PSA8"/>
<reference evidence="16 17" key="1">
    <citation type="journal article" date="2011" name="Science">
        <title>Comparative functional genomics of the fission yeasts.</title>
        <authorList>
            <person name="Rhind N."/>
            <person name="Chen Z."/>
            <person name="Yassour M."/>
            <person name="Thompson D.A."/>
            <person name="Haas B.J."/>
            <person name="Habib N."/>
            <person name="Wapinski I."/>
            <person name="Roy S."/>
            <person name="Lin M.F."/>
            <person name="Heiman D.I."/>
            <person name="Young S.K."/>
            <person name="Furuya K."/>
            <person name="Guo Y."/>
            <person name="Pidoux A."/>
            <person name="Chen H.M."/>
            <person name="Robbertse B."/>
            <person name="Goldberg J.M."/>
            <person name="Aoki K."/>
            <person name="Bayne E.H."/>
            <person name="Berlin A.M."/>
            <person name="Desjardins C.A."/>
            <person name="Dobbs E."/>
            <person name="Dukaj L."/>
            <person name="Fan L."/>
            <person name="FitzGerald M.G."/>
            <person name="French C."/>
            <person name="Gujja S."/>
            <person name="Hansen K."/>
            <person name="Keifenheim D."/>
            <person name="Levin J.Z."/>
            <person name="Mosher R.A."/>
            <person name="Mueller C.A."/>
            <person name="Pfiffner J."/>
            <person name="Priest M."/>
            <person name="Russ C."/>
            <person name="Smialowska A."/>
            <person name="Swoboda P."/>
            <person name="Sykes S.M."/>
            <person name="Vaughn M."/>
            <person name="Vengrova S."/>
            <person name="Yoder R."/>
            <person name="Zeng Q."/>
            <person name="Allshire R."/>
            <person name="Baulcombe D."/>
            <person name="Birren B.W."/>
            <person name="Brown W."/>
            <person name="Ekwall K."/>
            <person name="Kellis M."/>
            <person name="Leatherwood J."/>
            <person name="Levin H."/>
            <person name="Margalit H."/>
            <person name="Martienssen R."/>
            <person name="Nieduszynski C.A."/>
            <person name="Spatafora J.W."/>
            <person name="Friedman N."/>
            <person name="Dalgaard J.Z."/>
            <person name="Baumann P."/>
            <person name="Niki H."/>
            <person name="Regev A."/>
            <person name="Nusbaum C."/>
        </authorList>
    </citation>
    <scope>NUCLEOTIDE SEQUENCE [LARGE SCALE GENOMIC DNA]</scope>
    <source>
        <strain evidence="17">yFS286</strain>
    </source>
</reference>
<dbReference type="EC" id="6.1.1.12" evidence="3"/>
<dbReference type="NCBIfam" id="TIGR00458">
    <property type="entry name" value="aspS_nondisc"/>
    <property type="match status" value="1"/>
</dbReference>
<dbReference type="Pfam" id="PF01336">
    <property type="entry name" value="tRNA_anti-codon"/>
    <property type="match status" value="1"/>
</dbReference>
<evidence type="ECO:0000256" key="12">
    <source>
        <dbReference type="ARBA" id="ARBA00047904"/>
    </source>
</evidence>
<dbReference type="PROSITE" id="PS50862">
    <property type="entry name" value="AA_TRNA_LIGASE_II"/>
    <property type="match status" value="1"/>
</dbReference>
<dbReference type="InterPro" id="IPR006195">
    <property type="entry name" value="aa-tRNA-synth_II"/>
</dbReference>
<dbReference type="HAMAP" id="MF_02075">
    <property type="entry name" value="Asp_tRNA_synth_type2"/>
    <property type="match status" value="1"/>
</dbReference>
<dbReference type="eggNOG" id="KOG0556">
    <property type="taxonomic scope" value="Eukaryota"/>
</dbReference>
<dbReference type="FunFam" id="3.30.930.10:FF:000013">
    <property type="entry name" value="Aspartate--tRNA ligase, cytoplasmic"/>
    <property type="match status" value="1"/>
</dbReference>
<feature type="region of interest" description="Disordered" evidence="14">
    <location>
        <begin position="50"/>
        <end position="81"/>
    </location>
</feature>
<evidence type="ECO:0000256" key="10">
    <source>
        <dbReference type="ARBA" id="ARBA00023146"/>
    </source>
</evidence>
<dbReference type="InterPro" id="IPR004523">
    <property type="entry name" value="Asp-tRNA_synthase_2"/>
</dbReference>
<comment type="catalytic activity">
    <reaction evidence="12">
        <text>tRNA(Asp) + L-aspartate + ATP = L-aspartyl-tRNA(Asp) + AMP + diphosphate</text>
        <dbReference type="Rhea" id="RHEA:19649"/>
        <dbReference type="Rhea" id="RHEA-COMP:9660"/>
        <dbReference type="Rhea" id="RHEA-COMP:9678"/>
        <dbReference type="ChEBI" id="CHEBI:29991"/>
        <dbReference type="ChEBI" id="CHEBI:30616"/>
        <dbReference type="ChEBI" id="CHEBI:33019"/>
        <dbReference type="ChEBI" id="CHEBI:78442"/>
        <dbReference type="ChEBI" id="CHEBI:78516"/>
        <dbReference type="ChEBI" id="CHEBI:456215"/>
        <dbReference type="EC" id="6.1.1.12"/>
    </reaction>
</comment>
<evidence type="ECO:0000256" key="8">
    <source>
        <dbReference type="ARBA" id="ARBA00022840"/>
    </source>
</evidence>
<dbReference type="OrthoDB" id="372395at2759"/>
<dbReference type="InterPro" id="IPR012340">
    <property type="entry name" value="NA-bd_OB-fold"/>
</dbReference>